<dbReference type="SUPFAM" id="SSF53756">
    <property type="entry name" value="UDP-Glycosyltransferase/glycogen phosphorylase"/>
    <property type="match status" value="1"/>
</dbReference>
<dbReference type="EMBL" id="CAFBPX010000007">
    <property type="protein sequence ID" value="CAB5028218.1"/>
    <property type="molecule type" value="Genomic_DNA"/>
</dbReference>
<sequence>MTTPADRFPAPQIDGTVVAVSLGHLGWRTDWALLRAVAEKLGERLVLLLIGDWHDDECAGDPDFQACREHPSLVWLGRQSDEQASRLILTADVGIIPFKLEPFNDAGLPNRILKYARLGRRTVSPMLSGVTSWAPAVTRAANADDFADALLEQAGARTRPDGELREWALAQTARRQNGPLWQRLEQLGIARDS</sequence>
<organism evidence="1">
    <name type="scientific">freshwater metagenome</name>
    <dbReference type="NCBI Taxonomy" id="449393"/>
    <lineage>
        <taxon>unclassified sequences</taxon>
        <taxon>metagenomes</taxon>
        <taxon>ecological metagenomes</taxon>
    </lineage>
</organism>
<dbReference type="Gene3D" id="3.40.50.2000">
    <property type="entry name" value="Glycogen Phosphorylase B"/>
    <property type="match status" value="1"/>
</dbReference>
<reference evidence="1" key="1">
    <citation type="submission" date="2020-05" db="EMBL/GenBank/DDBJ databases">
        <authorList>
            <person name="Chiriac C."/>
            <person name="Salcher M."/>
            <person name="Ghai R."/>
            <person name="Kavagutti S V."/>
        </authorList>
    </citation>
    <scope>NUCLEOTIDE SEQUENCE</scope>
</reference>
<accession>A0A6J7RI95</accession>
<protein>
    <submittedName>
        <fullName evidence="1">Unannotated protein</fullName>
    </submittedName>
</protein>
<proteinExistence type="predicted"/>
<name>A0A6J7RI95_9ZZZZ</name>
<evidence type="ECO:0000313" key="1">
    <source>
        <dbReference type="EMBL" id="CAB5028218.1"/>
    </source>
</evidence>
<dbReference type="AlphaFoldDB" id="A0A6J7RI95"/>
<gene>
    <name evidence="1" type="ORF">UFOPK4175_00078</name>
</gene>